<protein>
    <recommendedName>
        <fullName evidence="2">Teneurin-like YD-shell domain-containing protein</fullName>
    </recommendedName>
</protein>
<dbReference type="NCBIfam" id="TIGR03696">
    <property type="entry name" value="Rhs_assc_core"/>
    <property type="match status" value="1"/>
</dbReference>
<dbReference type="PANTHER" id="PTHR32305:SF17">
    <property type="entry name" value="TRNA NUCLEASE WAPA"/>
    <property type="match status" value="1"/>
</dbReference>
<reference evidence="3 4" key="1">
    <citation type="journal article" date="2007" name="Science">
        <title>Sea anemone genome reveals ancestral eumetazoan gene repertoire and genomic organization.</title>
        <authorList>
            <person name="Putnam N.H."/>
            <person name="Srivastava M."/>
            <person name="Hellsten U."/>
            <person name="Dirks B."/>
            <person name="Chapman J."/>
            <person name="Salamov A."/>
            <person name="Terry A."/>
            <person name="Shapiro H."/>
            <person name="Lindquist E."/>
            <person name="Kapitonov V.V."/>
            <person name="Jurka J."/>
            <person name="Genikhovich G."/>
            <person name="Grigoriev I.V."/>
            <person name="Lucas S.M."/>
            <person name="Steele R.E."/>
            <person name="Finnerty J.R."/>
            <person name="Technau U."/>
            <person name="Martindale M.Q."/>
            <person name="Rokhsar D.S."/>
        </authorList>
    </citation>
    <scope>NUCLEOTIDE SEQUENCE [LARGE SCALE GENOMIC DNA]</scope>
    <source>
        <strain evidence="4">CH2 X CH6</strain>
    </source>
</reference>
<sequence length="396" mass="43003">MIKSSLKSPAANGVKLSIEVALTPSTDGSRYLSIGLGNATGDTRGLWATFQDGDVYAVAQTKPLSSAENTRVLTNRLGPVVDNTTYIVEVQAHTSGSILHVYPKGQSRETGYSFATQIAQLTDLQFTISGRSGSSYGNSISYLDNIALAAGGIQVGTGSPFERYLHKDHLGSIVAVTDNQGVLLERSSYDAWGKRRNLDGTDDQSFDQLGQGLLPSLSTHHGFTGHEMLDDMSLVHMNGRLYDPIIARFVSSDPFIDTLYSTQGLNSYSYVLNNPLNATDPDGYFSLKKAFKKLKSGFKKFHKVAHAEFKFSSGILGAQKASQFMYSKMSPQIGGMMFAVEDAQHGIFPKKAGHDGYADIHITLTDNGAEAPILRNTPFRNIQLGQYFYPGDNLVG</sequence>
<dbReference type="InterPro" id="IPR022385">
    <property type="entry name" value="Rhs_assc_core"/>
</dbReference>
<proteinExistence type="predicted"/>
<dbReference type="Proteomes" id="UP000001593">
    <property type="component" value="Unassembled WGS sequence"/>
</dbReference>
<name>A7TBN8_NEMVE</name>
<accession>A7TBN8</accession>
<dbReference type="InterPro" id="IPR056823">
    <property type="entry name" value="TEN-like_YD-shell"/>
</dbReference>
<keyword evidence="1" id="KW-0677">Repeat</keyword>
<dbReference type="InterPro" id="IPR050708">
    <property type="entry name" value="T6SS_VgrG/RHS"/>
</dbReference>
<dbReference type="HOGENOM" id="CLU_696988_0_0_1"/>
<gene>
    <name evidence="3" type="ORF">NEMVEDRAFT_v1g224920</name>
</gene>
<feature type="domain" description="Teneurin-like YD-shell" evidence="2">
    <location>
        <begin position="164"/>
        <end position="275"/>
    </location>
</feature>
<dbReference type="InParanoid" id="A7TBN8"/>
<dbReference type="Gene3D" id="2.180.10.10">
    <property type="entry name" value="RHS repeat-associated core"/>
    <property type="match status" value="1"/>
</dbReference>
<keyword evidence="4" id="KW-1185">Reference proteome</keyword>
<dbReference type="AlphaFoldDB" id="A7TBN8"/>
<organism evidence="3 4">
    <name type="scientific">Nematostella vectensis</name>
    <name type="common">Starlet sea anemone</name>
    <dbReference type="NCBI Taxonomy" id="45351"/>
    <lineage>
        <taxon>Eukaryota</taxon>
        <taxon>Metazoa</taxon>
        <taxon>Cnidaria</taxon>
        <taxon>Anthozoa</taxon>
        <taxon>Hexacorallia</taxon>
        <taxon>Actiniaria</taxon>
        <taxon>Edwardsiidae</taxon>
        <taxon>Nematostella</taxon>
    </lineage>
</organism>
<evidence type="ECO:0000313" key="3">
    <source>
        <dbReference type="EMBL" id="EDO26568.1"/>
    </source>
</evidence>
<dbReference type="PANTHER" id="PTHR32305">
    <property type="match status" value="1"/>
</dbReference>
<dbReference type="Pfam" id="PF25023">
    <property type="entry name" value="TEN_YD-shell"/>
    <property type="match status" value="1"/>
</dbReference>
<dbReference type="EMBL" id="DS475501">
    <property type="protein sequence ID" value="EDO26568.1"/>
    <property type="molecule type" value="Genomic_DNA"/>
</dbReference>
<evidence type="ECO:0000256" key="1">
    <source>
        <dbReference type="ARBA" id="ARBA00022737"/>
    </source>
</evidence>
<evidence type="ECO:0000259" key="2">
    <source>
        <dbReference type="Pfam" id="PF25023"/>
    </source>
</evidence>
<evidence type="ECO:0000313" key="4">
    <source>
        <dbReference type="Proteomes" id="UP000001593"/>
    </source>
</evidence>